<gene>
    <name evidence="3" type="ORF">GCM10009545_10950</name>
    <name evidence="4" type="ORF">GCM10011581_00730</name>
</gene>
<evidence type="ECO:0000313" key="5">
    <source>
        <dbReference type="Proteomes" id="UP000597989"/>
    </source>
</evidence>
<evidence type="ECO:0000313" key="3">
    <source>
        <dbReference type="EMBL" id="GAA0510716.1"/>
    </source>
</evidence>
<feature type="chain" id="PRO_5037940823" description="Copper(I)-binding protein" evidence="2">
    <location>
        <begin position="29"/>
        <end position="197"/>
    </location>
</feature>
<feature type="signal peptide" evidence="2">
    <location>
        <begin position="1"/>
        <end position="28"/>
    </location>
</feature>
<dbReference type="EMBL" id="BMMT01000001">
    <property type="protein sequence ID" value="GGI67742.1"/>
    <property type="molecule type" value="Genomic_DNA"/>
</dbReference>
<evidence type="ECO:0000313" key="4">
    <source>
        <dbReference type="EMBL" id="GGI67742.1"/>
    </source>
</evidence>
<dbReference type="EMBL" id="BAAAHC010000005">
    <property type="protein sequence ID" value="GAA0510716.1"/>
    <property type="molecule type" value="Genomic_DNA"/>
</dbReference>
<reference evidence="3 6" key="2">
    <citation type="journal article" date="2019" name="Int. J. Syst. Evol. Microbiol.">
        <title>The Global Catalogue of Microorganisms (GCM) 10K type strain sequencing project: providing services to taxonomists for standard genome sequencing and annotation.</title>
        <authorList>
            <consortium name="The Broad Institute Genomics Platform"/>
            <consortium name="The Broad Institute Genome Sequencing Center for Infectious Disease"/>
            <person name="Wu L."/>
            <person name="Ma J."/>
        </authorList>
    </citation>
    <scope>NUCLEOTIDE SEQUENCE [LARGE SCALE GENOMIC DNA]</scope>
    <source>
        <strain evidence="3 6">JCM 10664</strain>
    </source>
</reference>
<evidence type="ECO:0008006" key="7">
    <source>
        <dbReference type="Google" id="ProtNLM"/>
    </source>
</evidence>
<dbReference type="Pfam" id="PF04314">
    <property type="entry name" value="PCuAC"/>
    <property type="match status" value="1"/>
</dbReference>
<dbReference type="InterPro" id="IPR007410">
    <property type="entry name" value="LpqE-like"/>
</dbReference>
<reference evidence="4 5" key="1">
    <citation type="journal article" date="2014" name="Int. J. Syst. Evol. Microbiol.">
        <title>Complete genome sequence of Corynebacterium casei LMG S-19264T (=DSM 44701T), isolated from a smear-ripened cheese.</title>
        <authorList>
            <consortium name="US DOE Joint Genome Institute (JGI-PGF)"/>
            <person name="Walter F."/>
            <person name="Albersmeier A."/>
            <person name="Kalinowski J."/>
            <person name="Ruckert C."/>
        </authorList>
    </citation>
    <scope>NUCLEOTIDE SEQUENCE [LARGE SCALE GENOMIC DNA]</scope>
    <source>
        <strain evidence="4 5">CGMCC 4.7206</strain>
    </source>
</reference>
<evidence type="ECO:0000256" key="1">
    <source>
        <dbReference type="SAM" id="MobiDB-lite"/>
    </source>
</evidence>
<protein>
    <recommendedName>
        <fullName evidence="7">Copper(I)-binding protein</fullName>
    </recommendedName>
</protein>
<accession>A0A917JKL5</accession>
<comment type="caution">
    <text evidence="4">The sequence shown here is derived from an EMBL/GenBank/DDBJ whole genome shotgun (WGS) entry which is preliminary data.</text>
</comment>
<dbReference type="InterPro" id="IPR036182">
    <property type="entry name" value="PCuAC_sf"/>
</dbReference>
<dbReference type="AlphaFoldDB" id="A0A917JKL5"/>
<reference evidence="4" key="3">
    <citation type="submission" date="2020-09" db="EMBL/GenBank/DDBJ databases">
        <authorList>
            <person name="Sun Q."/>
            <person name="Zhou Y."/>
        </authorList>
    </citation>
    <scope>NUCLEOTIDE SEQUENCE</scope>
    <source>
        <strain evidence="4">CGMCC 4.7206</strain>
    </source>
</reference>
<proteinExistence type="predicted"/>
<name>A0A917JKL5_9PSEU</name>
<keyword evidence="6" id="KW-1185">Reference proteome</keyword>
<feature type="region of interest" description="Disordered" evidence="1">
    <location>
        <begin position="174"/>
        <end position="197"/>
    </location>
</feature>
<dbReference type="Proteomes" id="UP000597989">
    <property type="component" value="Unassembled WGS sequence"/>
</dbReference>
<sequence length="197" mass="20054">MSRSQHLKAVRLRLIPAAIGLGAVVALAGCSAGQVTETDTQVAAVNGGSGDLNQISVRNATFTFPASNSFYPAGSSAPLELVLTNEGAEGDKLVQVSSPYATSATLGGVTDLPSRTALHALGRTGATQAEAPTGQRVVEITLNGFKQDITPGVTVPVTFVFQKAGALTVQVPIGADHKPRPEHGSPVPGAEQHASGH</sequence>
<dbReference type="Proteomes" id="UP001500220">
    <property type="component" value="Unassembled WGS sequence"/>
</dbReference>
<dbReference type="RefSeq" id="WP_229679721.1">
    <property type="nucleotide sequence ID" value="NZ_BAAAHC010000005.1"/>
</dbReference>
<reference evidence="3" key="4">
    <citation type="submission" date="2023-12" db="EMBL/GenBank/DDBJ databases">
        <authorList>
            <person name="Sun Q."/>
            <person name="Inoue M."/>
        </authorList>
    </citation>
    <scope>NUCLEOTIDE SEQUENCE</scope>
    <source>
        <strain evidence="3">JCM 10664</strain>
    </source>
</reference>
<dbReference type="PROSITE" id="PS51257">
    <property type="entry name" value="PROKAR_LIPOPROTEIN"/>
    <property type="match status" value="1"/>
</dbReference>
<evidence type="ECO:0000256" key="2">
    <source>
        <dbReference type="SAM" id="SignalP"/>
    </source>
</evidence>
<keyword evidence="2" id="KW-0732">Signal</keyword>
<dbReference type="SUPFAM" id="SSF110087">
    <property type="entry name" value="DR1885-like metal-binding protein"/>
    <property type="match status" value="1"/>
</dbReference>
<organism evidence="4 5">
    <name type="scientific">Saccharopolyspora thermophila</name>
    <dbReference type="NCBI Taxonomy" id="89367"/>
    <lineage>
        <taxon>Bacteria</taxon>
        <taxon>Bacillati</taxon>
        <taxon>Actinomycetota</taxon>
        <taxon>Actinomycetes</taxon>
        <taxon>Pseudonocardiales</taxon>
        <taxon>Pseudonocardiaceae</taxon>
        <taxon>Saccharopolyspora</taxon>
    </lineage>
</organism>
<evidence type="ECO:0000313" key="6">
    <source>
        <dbReference type="Proteomes" id="UP001500220"/>
    </source>
</evidence>
<dbReference type="Gene3D" id="2.60.40.1890">
    <property type="entry name" value="PCu(A)C copper chaperone"/>
    <property type="match status" value="1"/>
</dbReference>